<reference evidence="1 2" key="1">
    <citation type="submission" date="2018-08" db="EMBL/GenBank/DDBJ databases">
        <title>A genome reference for cultivated species of the human gut microbiota.</title>
        <authorList>
            <person name="Zou Y."/>
            <person name="Xue W."/>
            <person name="Luo G."/>
        </authorList>
    </citation>
    <scope>NUCLEOTIDE SEQUENCE [LARGE SCALE GENOMIC DNA]</scope>
    <source>
        <strain evidence="1 2">AF45-17</strain>
    </source>
</reference>
<sequence length="103" mass="11531">MGQTLGIDRDLARKIKRMSRKELDGYLTRVTDKSYNNGYEQGLVEGIALAGQAMDEILKEEVIKGTFPAEKVDEIKKAVGTYIAKVPERVAEKDKDEGKEENV</sequence>
<evidence type="ECO:0000313" key="2">
    <source>
        <dbReference type="Proteomes" id="UP000260773"/>
    </source>
</evidence>
<dbReference type="EMBL" id="QVEP01000073">
    <property type="protein sequence ID" value="RGB72914.1"/>
    <property type="molecule type" value="Genomic_DNA"/>
</dbReference>
<accession>A0A3E2TD37</accession>
<comment type="caution">
    <text evidence="1">The sequence shown here is derived from an EMBL/GenBank/DDBJ whole genome shotgun (WGS) entry which is preliminary data.</text>
</comment>
<evidence type="ECO:0000313" key="1">
    <source>
        <dbReference type="EMBL" id="RGB72914.1"/>
    </source>
</evidence>
<name>A0A3E2TD37_9FIRM</name>
<dbReference type="Proteomes" id="UP000260773">
    <property type="component" value="Unassembled WGS sequence"/>
</dbReference>
<protein>
    <submittedName>
        <fullName evidence="1">Uncharacterized protein</fullName>
    </submittedName>
</protein>
<dbReference type="AlphaFoldDB" id="A0A3E2TD37"/>
<gene>
    <name evidence="1" type="ORF">DW070_16275</name>
</gene>
<organism evidence="1 2">
    <name type="scientific">Coprococcus catus</name>
    <dbReference type="NCBI Taxonomy" id="116085"/>
    <lineage>
        <taxon>Bacteria</taxon>
        <taxon>Bacillati</taxon>
        <taxon>Bacillota</taxon>
        <taxon>Clostridia</taxon>
        <taxon>Lachnospirales</taxon>
        <taxon>Lachnospiraceae</taxon>
        <taxon>Coprococcus</taxon>
    </lineage>
</organism>
<proteinExistence type="predicted"/>